<feature type="domain" description="STAS" evidence="4">
    <location>
        <begin position="14"/>
        <end position="116"/>
    </location>
</feature>
<comment type="caution">
    <text evidence="5">The sequence shown here is derived from an EMBL/GenBank/DDBJ whole genome shotgun (WGS) entry which is preliminary data.</text>
</comment>
<dbReference type="SUPFAM" id="SSF52091">
    <property type="entry name" value="SpoIIaa-like"/>
    <property type="match status" value="1"/>
</dbReference>
<dbReference type="Gene3D" id="3.30.750.24">
    <property type="entry name" value="STAS domain"/>
    <property type="match status" value="1"/>
</dbReference>
<keyword evidence="3" id="KW-0472">Membrane</keyword>
<dbReference type="InterPro" id="IPR003658">
    <property type="entry name" value="Anti-sigma_ant"/>
</dbReference>
<evidence type="ECO:0000256" key="1">
    <source>
        <dbReference type="ARBA" id="ARBA00009013"/>
    </source>
</evidence>
<name>A0A4R2RV84_9FIRM</name>
<keyword evidence="3" id="KW-0812">Transmembrane</keyword>
<evidence type="ECO:0000313" key="6">
    <source>
        <dbReference type="Proteomes" id="UP000294813"/>
    </source>
</evidence>
<dbReference type="AlphaFoldDB" id="A0A4R2RV84"/>
<dbReference type="PANTHER" id="PTHR33495:SF2">
    <property type="entry name" value="ANTI-SIGMA FACTOR ANTAGONIST TM_1081-RELATED"/>
    <property type="match status" value="1"/>
</dbReference>
<protein>
    <recommendedName>
        <fullName evidence="2">Anti-sigma factor antagonist</fullName>
    </recommendedName>
</protein>
<dbReference type="Proteomes" id="UP000294813">
    <property type="component" value="Unassembled WGS sequence"/>
</dbReference>
<keyword evidence="6" id="KW-1185">Reference proteome</keyword>
<proteinExistence type="inferred from homology"/>
<comment type="similarity">
    <text evidence="1 2">Belongs to the anti-sigma-factor antagonist family.</text>
</comment>
<dbReference type="InterPro" id="IPR002645">
    <property type="entry name" value="STAS_dom"/>
</dbReference>
<dbReference type="CDD" id="cd07043">
    <property type="entry name" value="STAS_anti-anti-sigma_factors"/>
    <property type="match status" value="1"/>
</dbReference>
<organism evidence="5 6">
    <name type="scientific">Heliophilum fasciatum</name>
    <dbReference type="NCBI Taxonomy" id="35700"/>
    <lineage>
        <taxon>Bacteria</taxon>
        <taxon>Bacillati</taxon>
        <taxon>Bacillota</taxon>
        <taxon>Clostridia</taxon>
        <taxon>Eubacteriales</taxon>
        <taxon>Heliobacteriaceae</taxon>
        <taxon>Heliophilum</taxon>
    </lineage>
</organism>
<dbReference type="NCBIfam" id="TIGR00377">
    <property type="entry name" value="ant_ant_sig"/>
    <property type="match status" value="1"/>
</dbReference>
<dbReference type="InterPro" id="IPR036513">
    <property type="entry name" value="STAS_dom_sf"/>
</dbReference>
<dbReference type="RefSeq" id="WP_165876313.1">
    <property type="nucleotide sequence ID" value="NZ_JAOQNU010000005.1"/>
</dbReference>
<evidence type="ECO:0000259" key="4">
    <source>
        <dbReference type="PROSITE" id="PS50801"/>
    </source>
</evidence>
<feature type="transmembrane region" description="Helical" evidence="3">
    <location>
        <begin position="44"/>
        <end position="66"/>
    </location>
</feature>
<dbReference type="PANTHER" id="PTHR33495">
    <property type="entry name" value="ANTI-SIGMA FACTOR ANTAGONIST TM_1081-RELATED-RELATED"/>
    <property type="match status" value="1"/>
</dbReference>
<evidence type="ECO:0000256" key="3">
    <source>
        <dbReference type="SAM" id="Phobius"/>
    </source>
</evidence>
<keyword evidence="3" id="KW-1133">Transmembrane helix</keyword>
<sequence length="116" mass="12703">MLEVQSRKQGTCDVLDVSGEIDGIGLEEFKEGLLKAEEAGDGAVILNFTEVVFISSSGLGALVAFYKRLRAKDRQLAVYGLRDVIQQVFEIVRLNKVITLAGSEEEACRLVQAVKE</sequence>
<dbReference type="PROSITE" id="PS50801">
    <property type="entry name" value="STAS"/>
    <property type="match status" value="1"/>
</dbReference>
<gene>
    <name evidence="5" type="ORF">EDD73_105156</name>
</gene>
<evidence type="ECO:0000256" key="2">
    <source>
        <dbReference type="RuleBase" id="RU003749"/>
    </source>
</evidence>
<accession>A0A4R2RV84</accession>
<reference evidence="5 6" key="1">
    <citation type="submission" date="2019-03" db="EMBL/GenBank/DDBJ databases">
        <title>Genomic Encyclopedia of Type Strains, Phase IV (KMG-IV): sequencing the most valuable type-strain genomes for metagenomic binning, comparative biology and taxonomic classification.</title>
        <authorList>
            <person name="Goeker M."/>
        </authorList>
    </citation>
    <scope>NUCLEOTIDE SEQUENCE [LARGE SCALE GENOMIC DNA]</scope>
    <source>
        <strain evidence="5 6">DSM 11170</strain>
    </source>
</reference>
<dbReference type="EMBL" id="SLXT01000005">
    <property type="protein sequence ID" value="TCP67258.1"/>
    <property type="molecule type" value="Genomic_DNA"/>
</dbReference>
<dbReference type="Pfam" id="PF01740">
    <property type="entry name" value="STAS"/>
    <property type="match status" value="1"/>
</dbReference>
<evidence type="ECO:0000313" key="5">
    <source>
        <dbReference type="EMBL" id="TCP67258.1"/>
    </source>
</evidence>
<dbReference type="GO" id="GO:0043856">
    <property type="term" value="F:anti-sigma factor antagonist activity"/>
    <property type="evidence" value="ECO:0007669"/>
    <property type="project" value="InterPro"/>
</dbReference>